<accession>A0A9N9K1V2</accession>
<feature type="non-terminal residue" evidence="1">
    <location>
        <position position="1"/>
    </location>
</feature>
<keyword evidence="2" id="KW-1185">Reference proteome</keyword>
<dbReference type="AlphaFoldDB" id="A0A9N9K1V2"/>
<name>A0A9N9K1V2_9GLOM</name>
<evidence type="ECO:0000313" key="2">
    <source>
        <dbReference type="Proteomes" id="UP000789396"/>
    </source>
</evidence>
<dbReference type="Proteomes" id="UP000789396">
    <property type="component" value="Unassembled WGS sequence"/>
</dbReference>
<protein>
    <submittedName>
        <fullName evidence="1">2388_t:CDS:1</fullName>
    </submittedName>
</protein>
<evidence type="ECO:0000313" key="1">
    <source>
        <dbReference type="EMBL" id="CAG8804677.1"/>
    </source>
</evidence>
<feature type="non-terminal residue" evidence="1">
    <location>
        <position position="62"/>
    </location>
</feature>
<reference evidence="1" key="1">
    <citation type="submission" date="2021-06" db="EMBL/GenBank/DDBJ databases">
        <authorList>
            <person name="Kallberg Y."/>
            <person name="Tangrot J."/>
            <person name="Rosling A."/>
        </authorList>
    </citation>
    <scope>NUCLEOTIDE SEQUENCE</scope>
    <source>
        <strain evidence="1">IN212</strain>
    </source>
</reference>
<gene>
    <name evidence="1" type="ORF">RFULGI_LOCUS18099</name>
</gene>
<sequence>DTSNVCFYNLILVRNTYPERMLDTEEHHLLHEHVCIDIPDYNNIHIGNDGNEAPHKETICAD</sequence>
<organism evidence="1 2">
    <name type="scientific">Racocetra fulgida</name>
    <dbReference type="NCBI Taxonomy" id="60492"/>
    <lineage>
        <taxon>Eukaryota</taxon>
        <taxon>Fungi</taxon>
        <taxon>Fungi incertae sedis</taxon>
        <taxon>Mucoromycota</taxon>
        <taxon>Glomeromycotina</taxon>
        <taxon>Glomeromycetes</taxon>
        <taxon>Diversisporales</taxon>
        <taxon>Gigasporaceae</taxon>
        <taxon>Racocetra</taxon>
    </lineage>
</organism>
<dbReference type="EMBL" id="CAJVPZ010076475">
    <property type="protein sequence ID" value="CAG8804677.1"/>
    <property type="molecule type" value="Genomic_DNA"/>
</dbReference>
<comment type="caution">
    <text evidence="1">The sequence shown here is derived from an EMBL/GenBank/DDBJ whole genome shotgun (WGS) entry which is preliminary data.</text>
</comment>
<proteinExistence type="predicted"/>